<name>A0A1X0P418_9TRYP</name>
<dbReference type="RefSeq" id="XP_028885750.1">
    <property type="nucleotide sequence ID" value="XM_029022935.1"/>
</dbReference>
<sequence length="1074" mass="123424">MVFRGVATQHVSSLQLLVRKAYRSLHFYNADVCSVVVAALGDLCEQPLSAHAMVLSLLTTIPEFQHTNHVVQVLQGLSNLHIHHTMLTAHLLKCYLRCCFNTLEIKPATATTTTTLSSSSPLGVEKYTFPILNESPIRVKLFLSSFVAILQILEHHKYPLHLVDSFFESIEELLQTGYTFSSQCFHHIHHNNDNESHLLTIEMDFRNTSDDIFFLMCSLIRVRQRRQELLECTFICIEHLLVSFVDCLSLRHVVSLLTLIEESHDDWRGCKIISDEKEEMSTLQLLLLKVLLSRLQPENLLPGILTGNEVVVLLRILNHYSLKGEISSEMEGRLHRLAHALSVFVEKTLFTFNVISRLAESDVLTWNERDKKFTKEFLTSSTEWQMRPRLEPFLDTLQHKLYEKEEHHYNQREKFDITETLLVLCYRLLVFHVVNHHDISTETLHRVCEFTTTALGYLCSQLGIVEYSFKLSVFRLTIPVKALLQIHISIYSSLEVKNDINDCLTLLDMLTQYELLNGFTNCSLSNVPQNEDLCTLYNILHKRQPSTELLAIIDRVFPTICSEKRVTHETAEILVKILGILRSKEWVQFCSRSCDSNGDVYWITLAASVRLNESVKLLFPLLSPYSSKKESEEGYHAFEVLLSLLVTISPLEYSMGVINGNDGLIVACISSSHGVLNIVNRLLKACKSWSIKFLTIREAWDNFVLPTVNTPDLAERLAHQSRSSKLWQMTKCCETNDHYWSEQGKSSCTEKEIVPSCMEIQKWQNLLVEFAVWLGAFQCGLQLNNNDRRVIAIQEAIDINFLRELHTEVLKSATYLILCNKEGATKESQRKLLRAIYLNSQYKSMCGESSDISLLFHDEEFIRIITLLIMDLYQIFVLSVNTPTDSLDMNAKELTLLLVYFTETFDRYEKRSRVMHVLRNVVWESLIQITSSNSLILMENNDIVMFANRQNPLFCSLLLLMCFLQSPNSALDPDVVEQRSAVQEAVAGLVGALCRYTPVLRRSRPAPESLLALTLCELLEEHRDVRVAACSMSYVGKNEKILVVLVDILHREMKYLTLWEDAFRSVAERIKKYW</sequence>
<keyword evidence="2" id="KW-1185">Reference proteome</keyword>
<dbReference type="EMBL" id="NBCO01000005">
    <property type="protein sequence ID" value="ORC91684.1"/>
    <property type="molecule type" value="Genomic_DNA"/>
</dbReference>
<comment type="caution">
    <text evidence="1">The sequence shown here is derived from an EMBL/GenBank/DDBJ whole genome shotgun (WGS) entry which is preliminary data.</text>
</comment>
<organism evidence="1 2">
    <name type="scientific">Trypanosoma theileri</name>
    <dbReference type="NCBI Taxonomy" id="67003"/>
    <lineage>
        <taxon>Eukaryota</taxon>
        <taxon>Discoba</taxon>
        <taxon>Euglenozoa</taxon>
        <taxon>Kinetoplastea</taxon>
        <taxon>Metakinetoplastina</taxon>
        <taxon>Trypanosomatida</taxon>
        <taxon>Trypanosomatidae</taxon>
        <taxon>Trypanosoma</taxon>
    </lineage>
</organism>
<gene>
    <name evidence="1" type="ORF">TM35_000052800</name>
</gene>
<dbReference type="Proteomes" id="UP000192257">
    <property type="component" value="Unassembled WGS sequence"/>
</dbReference>
<evidence type="ECO:0000313" key="2">
    <source>
        <dbReference type="Proteomes" id="UP000192257"/>
    </source>
</evidence>
<accession>A0A1X0P418</accession>
<evidence type="ECO:0000313" key="1">
    <source>
        <dbReference type="EMBL" id="ORC91684.1"/>
    </source>
</evidence>
<proteinExistence type="predicted"/>
<dbReference type="OrthoDB" id="242420at2759"/>
<dbReference type="GeneID" id="39982715"/>
<protein>
    <submittedName>
        <fullName evidence="1">Uncharacterized protein</fullName>
    </submittedName>
</protein>
<reference evidence="1 2" key="1">
    <citation type="submission" date="2017-03" db="EMBL/GenBank/DDBJ databases">
        <title>An alternative strategy for trypanosome survival in the mammalian bloodstream revealed through genome and transcriptome analysis of the ubiquitous bovine parasite Trypanosoma (Megatrypanum) theileri.</title>
        <authorList>
            <person name="Kelly S."/>
            <person name="Ivens A."/>
            <person name="Mott A."/>
            <person name="O'Neill E."/>
            <person name="Emms D."/>
            <person name="Macleod O."/>
            <person name="Voorheis P."/>
            <person name="Matthews J."/>
            <person name="Matthews K."/>
            <person name="Carrington M."/>
        </authorList>
    </citation>
    <scope>NUCLEOTIDE SEQUENCE [LARGE SCALE GENOMIC DNA]</scope>
    <source>
        <strain evidence="1">Edinburgh</strain>
    </source>
</reference>
<dbReference type="AlphaFoldDB" id="A0A1X0P418"/>
<dbReference type="VEuPathDB" id="TriTrypDB:TM35_000052800"/>